<comment type="caution">
    <text evidence="4">The sequence shown here is derived from an EMBL/GenBank/DDBJ whole genome shotgun (WGS) entry which is preliminary data.</text>
</comment>
<organism evidence="4 5">
    <name type="scientific">Nannocystis pusilla</name>
    <dbReference type="NCBI Taxonomy" id="889268"/>
    <lineage>
        <taxon>Bacteria</taxon>
        <taxon>Pseudomonadati</taxon>
        <taxon>Myxococcota</taxon>
        <taxon>Polyangia</taxon>
        <taxon>Nannocystales</taxon>
        <taxon>Nannocystaceae</taxon>
        <taxon>Nannocystis</taxon>
    </lineage>
</organism>
<proteinExistence type="predicted"/>
<keyword evidence="2" id="KW-1133">Transmembrane helix</keyword>
<dbReference type="RefSeq" id="WP_267772843.1">
    <property type="nucleotide sequence ID" value="NZ_JAPNKE010000002.1"/>
</dbReference>
<name>A0A9X3ETM2_9BACT</name>
<protein>
    <submittedName>
        <fullName evidence="4">CHASE3 domain-containing protein</fullName>
    </submittedName>
</protein>
<dbReference type="InterPro" id="IPR007891">
    <property type="entry name" value="CHASE3"/>
</dbReference>
<gene>
    <name evidence="4" type="ORF">OV079_31710</name>
</gene>
<dbReference type="Proteomes" id="UP001150924">
    <property type="component" value="Unassembled WGS sequence"/>
</dbReference>
<evidence type="ECO:0000256" key="2">
    <source>
        <dbReference type="SAM" id="Phobius"/>
    </source>
</evidence>
<dbReference type="AlphaFoldDB" id="A0A9X3ETM2"/>
<feature type="domain" description="CHASE3" evidence="3">
    <location>
        <begin position="69"/>
        <end position="204"/>
    </location>
</feature>
<evidence type="ECO:0000259" key="3">
    <source>
        <dbReference type="Pfam" id="PF05227"/>
    </source>
</evidence>
<keyword evidence="2" id="KW-0812">Transmembrane</keyword>
<evidence type="ECO:0000256" key="1">
    <source>
        <dbReference type="SAM" id="MobiDB-lite"/>
    </source>
</evidence>
<evidence type="ECO:0000313" key="4">
    <source>
        <dbReference type="EMBL" id="MCY1010052.1"/>
    </source>
</evidence>
<feature type="region of interest" description="Disordered" evidence="1">
    <location>
        <begin position="318"/>
        <end position="342"/>
    </location>
</feature>
<sequence length="372" mass="40088">MTARSAARDLHASLFDTTQALPAVADELPVPRLRRLMLKALVLPLAVMLLLCALLAFKLVAAAEDGAEAARARTVIAEANRVQRLVIDQEAALRGYVIDHEDMFLPPLHLGHVMVPPALRRLAELTAGDPEQEARAAALAGAYGRWAGATGLAPTATRSGAPLVRPGEASRLQLAAREAQLDAVRQLVRQLVDAEDQRLRDGEAAGGWSLGATALGGAIALALIGCTTSVLRRSIRRMEGIYAKALALRRHSEANERAARQSAEALAAEVTAQSRELQTRFRAMRDELELARAPADRLTLRARRLSLGTSGLSGHITAGWKRARRRRRSMGTSGREGASDMPIARAQASATPAKARLYSQVFTSSWLMHHSK</sequence>
<dbReference type="EMBL" id="JAPNKE010000002">
    <property type="protein sequence ID" value="MCY1010052.1"/>
    <property type="molecule type" value="Genomic_DNA"/>
</dbReference>
<feature type="transmembrane region" description="Helical" evidence="2">
    <location>
        <begin position="41"/>
        <end position="61"/>
    </location>
</feature>
<keyword evidence="5" id="KW-1185">Reference proteome</keyword>
<keyword evidence="2" id="KW-0472">Membrane</keyword>
<evidence type="ECO:0000313" key="5">
    <source>
        <dbReference type="Proteomes" id="UP001150924"/>
    </source>
</evidence>
<reference evidence="4" key="1">
    <citation type="submission" date="2022-11" db="EMBL/GenBank/DDBJ databases">
        <title>Minimal conservation of predation-associated metabolite biosynthetic gene clusters underscores biosynthetic potential of Myxococcota including descriptions for ten novel species: Archangium lansinium sp. nov., Myxococcus landrumus sp. nov., Nannocystis bai.</title>
        <authorList>
            <person name="Ahearne A."/>
            <person name="Stevens C."/>
            <person name="Phillips K."/>
        </authorList>
    </citation>
    <scope>NUCLEOTIDE SEQUENCE</scope>
    <source>
        <strain evidence="4">Na p29</strain>
    </source>
</reference>
<accession>A0A9X3ETM2</accession>
<dbReference type="Pfam" id="PF05227">
    <property type="entry name" value="CHASE3"/>
    <property type="match status" value="1"/>
</dbReference>